<keyword evidence="2 4" id="KW-0238">DNA-binding</keyword>
<feature type="DNA-binding region" description="H-T-H motif" evidence="4">
    <location>
        <begin position="43"/>
        <end position="62"/>
    </location>
</feature>
<dbReference type="SUPFAM" id="SSF46689">
    <property type="entry name" value="Homeodomain-like"/>
    <property type="match status" value="1"/>
</dbReference>
<gene>
    <name evidence="6" type="ORF">CGZ94_03130</name>
</gene>
<keyword evidence="7" id="KW-1185">Reference proteome</keyword>
<dbReference type="Pfam" id="PF00440">
    <property type="entry name" value="TetR_N"/>
    <property type="match status" value="1"/>
</dbReference>
<dbReference type="PRINTS" id="PR00455">
    <property type="entry name" value="HTHTETR"/>
</dbReference>
<evidence type="ECO:0000256" key="5">
    <source>
        <dbReference type="SAM" id="MobiDB-lite"/>
    </source>
</evidence>
<dbReference type="InterPro" id="IPR023772">
    <property type="entry name" value="DNA-bd_HTH_TetR-type_CS"/>
</dbReference>
<dbReference type="PANTHER" id="PTHR30055:SF234">
    <property type="entry name" value="HTH-TYPE TRANSCRIPTIONAL REGULATOR BETI"/>
    <property type="match status" value="1"/>
</dbReference>
<dbReference type="InterPro" id="IPR036271">
    <property type="entry name" value="Tet_transcr_reg_TetR-rel_C_sf"/>
</dbReference>
<dbReference type="RefSeq" id="WP_094360035.1">
    <property type="nucleotide sequence ID" value="NZ_NMVK01000026.1"/>
</dbReference>
<evidence type="ECO:0000313" key="6">
    <source>
        <dbReference type="EMBL" id="OYO17969.1"/>
    </source>
</evidence>
<reference evidence="6 7" key="1">
    <citation type="submission" date="2017-07" db="EMBL/GenBank/DDBJ databases">
        <title>Draft whole genome sequences of clinical Proprionibacteriaceae strains.</title>
        <authorList>
            <person name="Bernier A.-M."/>
            <person name="Bernard K."/>
            <person name="Domingo M.-C."/>
        </authorList>
    </citation>
    <scope>NUCLEOTIDE SEQUENCE [LARGE SCALE GENOMIC DNA]</scope>
    <source>
        <strain evidence="6 7">NML 030167</strain>
    </source>
</reference>
<dbReference type="PROSITE" id="PS01081">
    <property type="entry name" value="HTH_TETR_1"/>
    <property type="match status" value="1"/>
</dbReference>
<proteinExistence type="predicted"/>
<organism evidence="6 7">
    <name type="scientific">Enemella evansiae</name>
    <dbReference type="NCBI Taxonomy" id="2016499"/>
    <lineage>
        <taxon>Bacteria</taxon>
        <taxon>Bacillati</taxon>
        <taxon>Actinomycetota</taxon>
        <taxon>Actinomycetes</taxon>
        <taxon>Propionibacteriales</taxon>
        <taxon>Propionibacteriaceae</taxon>
        <taxon>Enemella</taxon>
    </lineage>
</organism>
<dbReference type="GO" id="GO:0000976">
    <property type="term" value="F:transcription cis-regulatory region binding"/>
    <property type="evidence" value="ECO:0007669"/>
    <property type="project" value="TreeGrafter"/>
</dbReference>
<dbReference type="InterPro" id="IPR001647">
    <property type="entry name" value="HTH_TetR"/>
</dbReference>
<protein>
    <submittedName>
        <fullName evidence="6">TetR family transcriptional regulator</fullName>
    </submittedName>
</protein>
<comment type="caution">
    <text evidence="6">The sequence shown here is derived from an EMBL/GenBank/DDBJ whole genome shotgun (WGS) entry which is preliminary data.</text>
</comment>
<dbReference type="AlphaFoldDB" id="A0A255GQ86"/>
<keyword evidence="1" id="KW-0805">Transcription regulation</keyword>
<accession>A0A255GQ86</accession>
<feature type="region of interest" description="Disordered" evidence="5">
    <location>
        <begin position="1"/>
        <end position="22"/>
    </location>
</feature>
<sequence>MTTPKKALEPRKNPRQQRSRRTRERILAAAARVFAEHGYAAGTTDRIAEQAHLSIGSLYQYFGNKDAILLALAQEHLAESERVIDQALGADATLEDWLTALAEAVHTLHARNPRLHRVIFDEAPRPPDLLDRFHRVEMQAIERVADRLRTDPTVTVDDPELAARIVTATIESLTHRFVGHGRPEQMRRLIDEVVVMLTSYLATVSRPRRRSPGGRHGR</sequence>
<evidence type="ECO:0000256" key="4">
    <source>
        <dbReference type="PROSITE-ProRule" id="PRU00335"/>
    </source>
</evidence>
<dbReference type="GO" id="GO:0003700">
    <property type="term" value="F:DNA-binding transcription factor activity"/>
    <property type="evidence" value="ECO:0007669"/>
    <property type="project" value="TreeGrafter"/>
</dbReference>
<keyword evidence="3" id="KW-0804">Transcription</keyword>
<feature type="compositionally biased region" description="Basic and acidic residues" evidence="5">
    <location>
        <begin position="1"/>
        <end position="12"/>
    </location>
</feature>
<dbReference type="PROSITE" id="PS50977">
    <property type="entry name" value="HTH_TETR_2"/>
    <property type="match status" value="1"/>
</dbReference>
<dbReference type="Gene3D" id="1.10.357.10">
    <property type="entry name" value="Tetracycline Repressor, domain 2"/>
    <property type="match status" value="1"/>
</dbReference>
<dbReference type="Pfam" id="PF17918">
    <property type="entry name" value="TetR_C_15"/>
    <property type="match status" value="1"/>
</dbReference>
<accession>A0A4R6LRF4</accession>
<evidence type="ECO:0000256" key="2">
    <source>
        <dbReference type="ARBA" id="ARBA00023125"/>
    </source>
</evidence>
<dbReference type="InterPro" id="IPR041669">
    <property type="entry name" value="TetR_C_15"/>
</dbReference>
<feature type="compositionally biased region" description="Basic residues" evidence="5">
    <location>
        <begin position="13"/>
        <end position="22"/>
    </location>
</feature>
<dbReference type="PANTHER" id="PTHR30055">
    <property type="entry name" value="HTH-TYPE TRANSCRIPTIONAL REGULATOR RUTR"/>
    <property type="match status" value="1"/>
</dbReference>
<dbReference type="SUPFAM" id="SSF48498">
    <property type="entry name" value="Tetracyclin repressor-like, C-terminal domain"/>
    <property type="match status" value="1"/>
</dbReference>
<evidence type="ECO:0000256" key="3">
    <source>
        <dbReference type="ARBA" id="ARBA00023163"/>
    </source>
</evidence>
<evidence type="ECO:0000256" key="1">
    <source>
        <dbReference type="ARBA" id="ARBA00023015"/>
    </source>
</evidence>
<dbReference type="OrthoDB" id="3382616at2"/>
<name>A0A255GQ86_9ACTN</name>
<dbReference type="InterPro" id="IPR050109">
    <property type="entry name" value="HTH-type_TetR-like_transc_reg"/>
</dbReference>
<evidence type="ECO:0000313" key="7">
    <source>
        <dbReference type="Proteomes" id="UP000215896"/>
    </source>
</evidence>
<dbReference type="EMBL" id="NMVO01000001">
    <property type="protein sequence ID" value="OYO17969.1"/>
    <property type="molecule type" value="Genomic_DNA"/>
</dbReference>
<dbReference type="Proteomes" id="UP000215896">
    <property type="component" value="Unassembled WGS sequence"/>
</dbReference>
<dbReference type="InterPro" id="IPR009057">
    <property type="entry name" value="Homeodomain-like_sf"/>
</dbReference>